<organism evidence="2 4">
    <name type="scientific">Saliniramus fredricksonii</name>
    <dbReference type="NCBI Taxonomy" id="1653334"/>
    <lineage>
        <taxon>Bacteria</taxon>
        <taxon>Pseudomonadati</taxon>
        <taxon>Pseudomonadota</taxon>
        <taxon>Alphaproteobacteria</taxon>
        <taxon>Hyphomicrobiales</taxon>
        <taxon>Salinarimonadaceae</taxon>
        <taxon>Saliniramus</taxon>
    </lineage>
</organism>
<dbReference type="PRINTS" id="PR00081">
    <property type="entry name" value="GDHRDH"/>
</dbReference>
<accession>A0A0P7YEC0</accession>
<evidence type="ECO:0000256" key="1">
    <source>
        <dbReference type="ARBA" id="ARBA00006484"/>
    </source>
</evidence>
<comment type="similarity">
    <text evidence="1">Belongs to the short-chain dehydrogenases/reductases (SDR) family.</text>
</comment>
<dbReference type="Proteomes" id="UP000050497">
    <property type="component" value="Unassembled WGS sequence"/>
</dbReference>
<proteinExistence type="inferred from homology"/>
<dbReference type="InterPro" id="IPR020904">
    <property type="entry name" value="Sc_DH/Rdtase_CS"/>
</dbReference>
<dbReference type="Gene3D" id="3.40.50.720">
    <property type="entry name" value="NAD(P)-binding Rossmann-like Domain"/>
    <property type="match status" value="1"/>
</dbReference>
<dbReference type="PANTHER" id="PTHR42879">
    <property type="entry name" value="3-OXOACYL-(ACYL-CARRIER-PROTEIN) REDUCTASE"/>
    <property type="match status" value="1"/>
</dbReference>
<dbReference type="InterPro" id="IPR036291">
    <property type="entry name" value="NAD(P)-bd_dom_sf"/>
</dbReference>
<comment type="caution">
    <text evidence="2">The sequence shown here is derived from an EMBL/GenBank/DDBJ whole genome shotgun (WGS) entry which is preliminary data.</text>
</comment>
<evidence type="ECO:0000313" key="5">
    <source>
        <dbReference type="Proteomes" id="UP000182800"/>
    </source>
</evidence>
<dbReference type="OrthoDB" id="286404at2"/>
<dbReference type="EMBL" id="FMBM01000003">
    <property type="protein sequence ID" value="SCC82500.1"/>
    <property type="molecule type" value="Genomic_DNA"/>
</dbReference>
<dbReference type="PRINTS" id="PR00080">
    <property type="entry name" value="SDRFAMILY"/>
</dbReference>
<dbReference type="InterPro" id="IPR050259">
    <property type="entry name" value="SDR"/>
</dbReference>
<reference evidence="3 5" key="2">
    <citation type="submission" date="2016-08" db="EMBL/GenBank/DDBJ databases">
        <authorList>
            <person name="Varghese N."/>
            <person name="Submissions Spin"/>
        </authorList>
    </citation>
    <scope>NUCLEOTIDE SEQUENCE [LARGE SCALE GENOMIC DNA]</scope>
    <source>
        <strain evidence="3 5">HL-109</strain>
    </source>
</reference>
<dbReference type="EMBL" id="LJSX01000001">
    <property type="protein sequence ID" value="KPQ12825.1"/>
    <property type="molecule type" value="Genomic_DNA"/>
</dbReference>
<gene>
    <name evidence="2" type="primary">idnO</name>
    <name evidence="3" type="ORF">GA0071312_3503</name>
    <name evidence="2" type="ORF">HLUCCO17_01635</name>
</gene>
<dbReference type="AlphaFoldDB" id="A0A0P7YEC0"/>
<dbReference type="Pfam" id="PF13561">
    <property type="entry name" value="adh_short_C2"/>
    <property type="match status" value="1"/>
</dbReference>
<evidence type="ECO:0000313" key="3">
    <source>
        <dbReference type="EMBL" id="SCC82500.1"/>
    </source>
</evidence>
<dbReference type="InterPro" id="IPR002347">
    <property type="entry name" value="SDR_fam"/>
</dbReference>
<dbReference type="STRING" id="1653334.GA0071312_3503"/>
<evidence type="ECO:0000313" key="2">
    <source>
        <dbReference type="EMBL" id="KPQ12825.1"/>
    </source>
</evidence>
<dbReference type="NCBIfam" id="NF005559">
    <property type="entry name" value="PRK07231.1"/>
    <property type="match status" value="1"/>
</dbReference>
<reference evidence="2 4" key="1">
    <citation type="submission" date="2015-09" db="EMBL/GenBank/DDBJ databases">
        <title>Identification and resolution of microdiversity through metagenomic sequencing of parallel consortia.</title>
        <authorList>
            <person name="Nelson W.C."/>
            <person name="Romine M.F."/>
            <person name="Lindemann S.R."/>
        </authorList>
    </citation>
    <scope>NUCLEOTIDE SEQUENCE [LARGE SCALE GENOMIC DNA]</scope>
    <source>
        <strain evidence="2">HL-109</strain>
    </source>
</reference>
<dbReference type="PROSITE" id="PS00061">
    <property type="entry name" value="ADH_SHORT"/>
    <property type="match status" value="1"/>
</dbReference>
<dbReference type="SUPFAM" id="SSF51735">
    <property type="entry name" value="NAD(P)-binding Rossmann-fold domains"/>
    <property type="match status" value="1"/>
</dbReference>
<dbReference type="PATRIC" id="fig|1653334.4.peg.2087"/>
<dbReference type="RefSeq" id="WP_074446319.1">
    <property type="nucleotide sequence ID" value="NZ_FMBM01000003.1"/>
</dbReference>
<dbReference type="FunFam" id="3.40.50.720:FF:000084">
    <property type="entry name" value="Short-chain dehydrogenase reductase"/>
    <property type="match status" value="1"/>
</dbReference>
<evidence type="ECO:0000313" key="4">
    <source>
        <dbReference type="Proteomes" id="UP000050497"/>
    </source>
</evidence>
<keyword evidence="5" id="KW-1185">Reference proteome</keyword>
<protein>
    <submittedName>
        <fullName evidence="2 3">Gluconate 5-dehydrogenase</fullName>
    </submittedName>
</protein>
<sequence length="252" mass="25806">MMFSLGHRTALVTGASRGLGRAIAQALAQAGAHVIVNGRDADRLAPVVETISEAGGRAQACAFDIANAAGREAALADLAGAGQTIDILVNNVGRRHRGPVSAIDHAAFLDLLDADLAAPYALTRALVPAMMARGAGRIINICSIAGPRARPNDAAYTAAKGGLAALTRAMAMEFAPHGVLVNGIAPGFFATETNAAMTRDPGVQRFVEEHIPLGRWGEPHEIAGAAVFLASDAASYVNGHILTVDAGLSASF</sequence>
<dbReference type="GO" id="GO:0032787">
    <property type="term" value="P:monocarboxylic acid metabolic process"/>
    <property type="evidence" value="ECO:0007669"/>
    <property type="project" value="UniProtKB-ARBA"/>
</dbReference>
<dbReference type="NCBIfam" id="NF004778">
    <property type="entry name" value="PRK06124.1"/>
    <property type="match status" value="1"/>
</dbReference>
<name>A0A0P7YEC0_9HYPH</name>
<dbReference type="Proteomes" id="UP000182800">
    <property type="component" value="Unassembled WGS sequence"/>
</dbReference>
<dbReference type="PANTHER" id="PTHR42879:SF2">
    <property type="entry name" value="3-OXOACYL-[ACYL-CARRIER-PROTEIN] REDUCTASE FABG"/>
    <property type="match status" value="1"/>
</dbReference>